<accession>A0AAD5CFM7</accession>
<organism evidence="1 2">
    <name type="scientific">Ambrosia artemisiifolia</name>
    <name type="common">Common ragweed</name>
    <dbReference type="NCBI Taxonomy" id="4212"/>
    <lineage>
        <taxon>Eukaryota</taxon>
        <taxon>Viridiplantae</taxon>
        <taxon>Streptophyta</taxon>
        <taxon>Embryophyta</taxon>
        <taxon>Tracheophyta</taxon>
        <taxon>Spermatophyta</taxon>
        <taxon>Magnoliopsida</taxon>
        <taxon>eudicotyledons</taxon>
        <taxon>Gunneridae</taxon>
        <taxon>Pentapetalae</taxon>
        <taxon>asterids</taxon>
        <taxon>campanulids</taxon>
        <taxon>Asterales</taxon>
        <taxon>Asteraceae</taxon>
        <taxon>Asteroideae</taxon>
        <taxon>Heliantheae alliance</taxon>
        <taxon>Heliantheae</taxon>
        <taxon>Ambrosia</taxon>
    </lineage>
</organism>
<evidence type="ECO:0000313" key="2">
    <source>
        <dbReference type="Proteomes" id="UP001206925"/>
    </source>
</evidence>
<feature type="non-terminal residue" evidence="1">
    <location>
        <position position="1"/>
    </location>
</feature>
<comment type="caution">
    <text evidence="1">The sequence shown here is derived from an EMBL/GenBank/DDBJ whole genome shotgun (WGS) entry which is preliminary data.</text>
</comment>
<proteinExistence type="predicted"/>
<dbReference type="EMBL" id="JAMZMK010008282">
    <property type="protein sequence ID" value="KAI7741031.1"/>
    <property type="molecule type" value="Genomic_DNA"/>
</dbReference>
<name>A0AAD5CFM7_AMBAR</name>
<evidence type="ECO:0000313" key="1">
    <source>
        <dbReference type="EMBL" id="KAI7741031.1"/>
    </source>
</evidence>
<sequence>FVYFDSYLFSVVGRLGFIFQCVFMDPFFQFFIACSETSAFSARSWERELARPLMLNLNTFVTAPLELR</sequence>
<keyword evidence="2" id="KW-1185">Reference proteome</keyword>
<gene>
    <name evidence="1" type="ORF">M8C21_012501</name>
</gene>
<dbReference type="Proteomes" id="UP001206925">
    <property type="component" value="Unassembled WGS sequence"/>
</dbReference>
<dbReference type="AlphaFoldDB" id="A0AAD5CFM7"/>
<reference evidence="1" key="1">
    <citation type="submission" date="2022-06" db="EMBL/GenBank/DDBJ databases">
        <title>Uncovering the hologenomic basis of an extraordinary plant invasion.</title>
        <authorList>
            <person name="Bieker V.C."/>
            <person name="Martin M.D."/>
            <person name="Gilbert T."/>
            <person name="Hodgins K."/>
            <person name="Battlay P."/>
            <person name="Petersen B."/>
            <person name="Wilson J."/>
        </authorList>
    </citation>
    <scope>NUCLEOTIDE SEQUENCE</scope>
    <source>
        <strain evidence="1">AA19_3_7</strain>
        <tissue evidence="1">Leaf</tissue>
    </source>
</reference>
<protein>
    <submittedName>
        <fullName evidence="1">Uncharacterized protein</fullName>
    </submittedName>
</protein>